<dbReference type="PANTHER" id="PTHR11236">
    <property type="entry name" value="AMINOBENZOATE/ANTHRANILATE SYNTHASE"/>
    <property type="match status" value="1"/>
</dbReference>
<gene>
    <name evidence="6" type="ORF">GA0070215_12530</name>
</gene>
<keyword evidence="2" id="KW-0479">Metal-binding</keyword>
<dbReference type="EMBL" id="FMCV01000025">
    <property type="protein sequence ID" value="SCF41219.1"/>
    <property type="molecule type" value="Genomic_DNA"/>
</dbReference>
<keyword evidence="4" id="KW-0456">Lyase</keyword>
<evidence type="ECO:0000259" key="5">
    <source>
        <dbReference type="Pfam" id="PF00425"/>
    </source>
</evidence>
<evidence type="ECO:0000313" key="7">
    <source>
        <dbReference type="Proteomes" id="UP000198551"/>
    </source>
</evidence>
<dbReference type="InterPro" id="IPR015890">
    <property type="entry name" value="Chorismate_C"/>
</dbReference>
<reference evidence="7" key="1">
    <citation type="submission" date="2016-06" db="EMBL/GenBank/DDBJ databases">
        <authorList>
            <person name="Varghese N."/>
        </authorList>
    </citation>
    <scope>NUCLEOTIDE SEQUENCE [LARGE SCALE GENOMIC DNA]</scope>
    <source>
        <strain evidence="7">DSM 45555</strain>
    </source>
</reference>
<dbReference type="NCBIfam" id="TIGR03494">
    <property type="entry name" value="salicyl_syn"/>
    <property type="match status" value="1"/>
</dbReference>
<feature type="domain" description="Chorismate-utilising enzyme C-terminal" evidence="5">
    <location>
        <begin position="173"/>
        <end position="423"/>
    </location>
</feature>
<name>A0A1C5A7T3_9ACTN</name>
<dbReference type="PANTHER" id="PTHR11236:SF48">
    <property type="entry name" value="ISOCHORISMATE SYNTHASE MENF"/>
    <property type="match status" value="1"/>
</dbReference>
<dbReference type="SUPFAM" id="SSF56322">
    <property type="entry name" value="ADC synthase"/>
    <property type="match status" value="1"/>
</dbReference>
<comment type="cofactor">
    <cofactor evidence="1">
        <name>Mg(2+)</name>
        <dbReference type="ChEBI" id="CHEBI:18420"/>
    </cofactor>
</comment>
<dbReference type="GO" id="GO:0000162">
    <property type="term" value="P:L-tryptophan biosynthetic process"/>
    <property type="evidence" value="ECO:0007669"/>
    <property type="project" value="TreeGrafter"/>
</dbReference>
<dbReference type="GO" id="GO:0046872">
    <property type="term" value="F:metal ion binding"/>
    <property type="evidence" value="ECO:0007669"/>
    <property type="project" value="UniProtKB-KW"/>
</dbReference>
<evidence type="ECO:0000313" key="6">
    <source>
        <dbReference type="EMBL" id="SCF41219.1"/>
    </source>
</evidence>
<organism evidence="6 7">
    <name type="scientific">Micromonospora marina</name>
    <dbReference type="NCBI Taxonomy" id="307120"/>
    <lineage>
        <taxon>Bacteria</taxon>
        <taxon>Bacillati</taxon>
        <taxon>Actinomycetota</taxon>
        <taxon>Actinomycetes</taxon>
        <taxon>Micromonosporales</taxon>
        <taxon>Micromonosporaceae</taxon>
        <taxon>Micromonospora</taxon>
    </lineage>
</organism>
<dbReference type="Gene3D" id="3.60.120.10">
    <property type="entry name" value="Anthranilate synthase"/>
    <property type="match status" value="1"/>
</dbReference>
<evidence type="ECO:0000256" key="3">
    <source>
        <dbReference type="ARBA" id="ARBA00022842"/>
    </source>
</evidence>
<dbReference type="Pfam" id="PF00425">
    <property type="entry name" value="Chorismate_bind"/>
    <property type="match status" value="1"/>
</dbReference>
<dbReference type="GO" id="GO:0016833">
    <property type="term" value="F:oxo-acid-lyase activity"/>
    <property type="evidence" value="ECO:0007669"/>
    <property type="project" value="InterPro"/>
</dbReference>
<sequence>MSTPPTAPSRQVLFDGDRFVAAAALAATAREPYVAYEYPEAMCFAEGEQASITVSGGMTTLTTDEGQRTFPAGSGLFDGVRQAIEALPGGARRVYGWASFELIGEPEAGEVVHLMVPRREIRIYNGCALLAAETEVALDELSDRLTTAGTATGQVVPPRRVEVELAGEEAVLYRKAVTEAIESIHEGALEKVILSRVVAVRDEIDLPATYLAGRRGNRPARSFLFDLGGWEAAGFSPEIVARVTADRTVVTQPLAGTRALGGSAVHDAARREELYRDAKEVFEHAISVRLAATEMTRVCTPGTVGVRDFMSVKERGSVQHLASEVVGRLADGVSAWDALSELFPAITASGVPKAPACDLIRTVEPERGLYSGAILTADADGTLDAALVLRSVFRHGGRTWLRAGAGIVARSNPERELEETREKLLSVSRFLVPAGATPAEAA</sequence>
<accession>A0A1C5A7T3</accession>
<evidence type="ECO:0000256" key="4">
    <source>
        <dbReference type="ARBA" id="ARBA00023239"/>
    </source>
</evidence>
<dbReference type="Proteomes" id="UP000198551">
    <property type="component" value="Unassembled WGS sequence"/>
</dbReference>
<dbReference type="InterPro" id="IPR005801">
    <property type="entry name" value="ADC_synthase"/>
</dbReference>
<evidence type="ECO:0000256" key="2">
    <source>
        <dbReference type="ARBA" id="ARBA00022723"/>
    </source>
</evidence>
<keyword evidence="3" id="KW-0460">Magnesium</keyword>
<proteinExistence type="predicted"/>
<dbReference type="AlphaFoldDB" id="A0A1C5A7T3"/>
<keyword evidence="7" id="KW-1185">Reference proteome</keyword>
<protein>
    <submittedName>
        <fullName evidence="6">Salicylate synthetase</fullName>
    </submittedName>
</protein>
<dbReference type="PRINTS" id="PR00095">
    <property type="entry name" value="ANTSNTHASEI"/>
</dbReference>
<dbReference type="GO" id="GO:0008909">
    <property type="term" value="F:isochorismate synthase activity"/>
    <property type="evidence" value="ECO:0007669"/>
    <property type="project" value="InterPro"/>
</dbReference>
<dbReference type="InterPro" id="IPR019999">
    <property type="entry name" value="Anth_synth_I-like"/>
</dbReference>
<dbReference type="InterPro" id="IPR019996">
    <property type="entry name" value="Salicylate_synthase"/>
</dbReference>
<evidence type="ECO:0000256" key="1">
    <source>
        <dbReference type="ARBA" id="ARBA00001946"/>
    </source>
</evidence>